<dbReference type="GO" id="GO:0043025">
    <property type="term" value="C:neuronal cell body"/>
    <property type="evidence" value="ECO:0007669"/>
    <property type="project" value="TreeGrafter"/>
</dbReference>
<organism evidence="9">
    <name type="scientific">Epiphyas postvittana</name>
    <name type="common">Light brown apple moth</name>
    <dbReference type="NCBI Taxonomy" id="65032"/>
    <lineage>
        <taxon>Eukaryota</taxon>
        <taxon>Metazoa</taxon>
        <taxon>Ecdysozoa</taxon>
        <taxon>Arthropoda</taxon>
        <taxon>Hexapoda</taxon>
        <taxon>Insecta</taxon>
        <taxon>Pterygota</taxon>
        <taxon>Neoptera</taxon>
        <taxon>Endopterygota</taxon>
        <taxon>Lepidoptera</taxon>
        <taxon>Glossata</taxon>
        <taxon>Ditrysia</taxon>
        <taxon>Tortricoidea</taxon>
        <taxon>Tortricidae</taxon>
        <taxon>Tortricinae</taxon>
        <taxon>Epiphyas</taxon>
    </lineage>
</organism>
<dbReference type="PANTHER" id="PTHR21143:SF133">
    <property type="entry name" value="GUSTATORY AND PHEROMONE RECEPTOR 32A-RELATED"/>
    <property type="match status" value="1"/>
</dbReference>
<dbReference type="Pfam" id="PF08395">
    <property type="entry name" value="7tm_7"/>
    <property type="match status" value="1"/>
</dbReference>
<protein>
    <recommendedName>
        <fullName evidence="8">Gustatory receptor</fullName>
    </recommendedName>
</protein>
<keyword evidence="6 8" id="KW-0675">Receptor</keyword>
<dbReference type="GO" id="GO:0007635">
    <property type="term" value="P:chemosensory behavior"/>
    <property type="evidence" value="ECO:0007669"/>
    <property type="project" value="TreeGrafter"/>
</dbReference>
<keyword evidence="4 8" id="KW-1133">Transmembrane helix</keyword>
<dbReference type="GO" id="GO:0030424">
    <property type="term" value="C:axon"/>
    <property type="evidence" value="ECO:0007669"/>
    <property type="project" value="TreeGrafter"/>
</dbReference>
<dbReference type="PANTHER" id="PTHR21143">
    <property type="entry name" value="INVERTEBRATE GUSTATORY RECEPTOR"/>
    <property type="match status" value="1"/>
</dbReference>
<evidence type="ECO:0000256" key="6">
    <source>
        <dbReference type="ARBA" id="ARBA00023170"/>
    </source>
</evidence>
<dbReference type="GO" id="GO:0030425">
    <property type="term" value="C:dendrite"/>
    <property type="evidence" value="ECO:0007669"/>
    <property type="project" value="TreeGrafter"/>
</dbReference>
<keyword evidence="2 8" id="KW-1003">Cell membrane</keyword>
<feature type="transmembrane region" description="Helical" evidence="8">
    <location>
        <begin position="198"/>
        <end position="218"/>
    </location>
</feature>
<keyword evidence="3 8" id="KW-0812">Transmembrane</keyword>
<keyword evidence="7 8" id="KW-0807">Transducer</keyword>
<comment type="subcellular location">
    <subcellularLocation>
        <location evidence="1 8">Cell membrane</location>
        <topology evidence="1 8">Multi-pass membrane protein</topology>
    </subcellularLocation>
</comment>
<evidence type="ECO:0000256" key="7">
    <source>
        <dbReference type="ARBA" id="ARBA00023224"/>
    </source>
</evidence>
<reference evidence="9" key="1">
    <citation type="journal article" date="2015" name="PLoS ONE">
        <title>The Peripheral Olfactory Repertoire of the Lightbrown Apple Moth, Epiphyas postvittana.</title>
        <authorList>
            <person name="Corcoran J.A."/>
            <person name="Jordan M.D."/>
            <person name="Thrimawithana A.H."/>
            <person name="Crowhurst R.N."/>
            <person name="Newcomb R.D."/>
        </authorList>
    </citation>
    <scope>NUCLEOTIDE SEQUENCE</scope>
</reference>
<dbReference type="GO" id="GO:0008049">
    <property type="term" value="P:male courtship behavior"/>
    <property type="evidence" value="ECO:0007669"/>
    <property type="project" value="TreeGrafter"/>
</dbReference>
<dbReference type="GO" id="GO:0050909">
    <property type="term" value="P:sensory perception of taste"/>
    <property type="evidence" value="ECO:0007669"/>
    <property type="project" value="InterPro"/>
</dbReference>
<evidence type="ECO:0000256" key="8">
    <source>
        <dbReference type="RuleBase" id="RU363108"/>
    </source>
</evidence>
<dbReference type="InterPro" id="IPR013604">
    <property type="entry name" value="7TM_chemorcpt"/>
</dbReference>
<proteinExistence type="inferred from homology"/>
<evidence type="ECO:0000256" key="3">
    <source>
        <dbReference type="ARBA" id="ARBA00022692"/>
    </source>
</evidence>
<evidence type="ECO:0000313" key="9">
    <source>
        <dbReference type="EMBL" id="JAI18130.1"/>
    </source>
</evidence>
<feature type="transmembrane region" description="Helical" evidence="8">
    <location>
        <begin position="304"/>
        <end position="325"/>
    </location>
</feature>
<evidence type="ECO:0000256" key="5">
    <source>
        <dbReference type="ARBA" id="ARBA00023136"/>
    </source>
</evidence>
<feature type="transmembrane region" description="Helical" evidence="8">
    <location>
        <begin position="387"/>
        <end position="405"/>
    </location>
</feature>
<keyword evidence="5 8" id="KW-0472">Membrane</keyword>
<comment type="similarity">
    <text evidence="8">Belongs to the insect chemoreceptor superfamily. Gustatory receptor (GR) family.</text>
</comment>
<feature type="transmembrane region" description="Helical" evidence="8">
    <location>
        <begin position="101"/>
        <end position="121"/>
    </location>
</feature>
<name>A0A0K8TVN5_EPIPO</name>
<accession>A0A0K8TVN5</accession>
<evidence type="ECO:0000256" key="2">
    <source>
        <dbReference type="ARBA" id="ARBA00022475"/>
    </source>
</evidence>
<comment type="function">
    <text evidence="8">Gustatory receptor which mediates acceptance or avoidance behavior, depending on its substrates.</text>
</comment>
<dbReference type="GO" id="GO:0005886">
    <property type="term" value="C:plasma membrane"/>
    <property type="evidence" value="ECO:0007669"/>
    <property type="project" value="UniProtKB-SubCell"/>
</dbReference>
<dbReference type="GO" id="GO:0007165">
    <property type="term" value="P:signal transduction"/>
    <property type="evidence" value="ECO:0007669"/>
    <property type="project" value="UniProtKB-KW"/>
</dbReference>
<feature type="transmembrane region" description="Helical" evidence="8">
    <location>
        <begin position="157"/>
        <end position="178"/>
    </location>
</feature>
<feature type="transmembrane region" description="Helical" evidence="8">
    <location>
        <begin position="58"/>
        <end position="81"/>
    </location>
</feature>
<dbReference type="EMBL" id="GCVX01000100">
    <property type="protein sequence ID" value="JAI18130.1"/>
    <property type="molecule type" value="Transcribed_RNA"/>
</dbReference>
<evidence type="ECO:0000256" key="1">
    <source>
        <dbReference type="ARBA" id="ARBA00004651"/>
    </source>
</evidence>
<evidence type="ECO:0000256" key="4">
    <source>
        <dbReference type="ARBA" id="ARBA00022989"/>
    </source>
</evidence>
<sequence>MCTVLRKYFSPLLHRNEDLRLLEVFKPLYYILSIFGLFPYSIDFLYGKKYLNVAFKSASFTLACNFVVPTVICVFFALHMLELDVASRDNAFTEDEMTKTNFIIEMVCQFLVCMTAYICAFKNRSLYINVLNEMSGCWTNLPKNVGSKILGQLQIKAHCVLFGSILLVPLLESPMTYLSSATAWKKILVLVTFVLPELIQFVLIAFYFVLIMMVVALLENIEEHVKILYHSKSCWTSSNIVEDAKPLPASLRQLRDMYARALAVKRQVNAAFQAPLMLLLAQSFHTLISEAHFLFHGLTFQNDFNVLGVFDCCVWIVLQIIKIYILGHSGAILNQQATEIGRTLHNIPADIDEDISLYLEIQHFTTLMKFQAANITVFGYFSLESSLIFNVTASATMYLVILVQFDKST</sequence>
<dbReference type="AlphaFoldDB" id="A0A0K8TVN5"/>
<feature type="transmembrane region" description="Helical" evidence="8">
    <location>
        <begin position="28"/>
        <end position="46"/>
    </location>
</feature>